<organism evidence="2 3">
    <name type="scientific">Nonomuraea typhae</name>
    <dbReference type="NCBI Taxonomy" id="2603600"/>
    <lineage>
        <taxon>Bacteria</taxon>
        <taxon>Bacillati</taxon>
        <taxon>Actinomycetota</taxon>
        <taxon>Actinomycetes</taxon>
        <taxon>Streptosporangiales</taxon>
        <taxon>Streptosporangiaceae</taxon>
        <taxon>Nonomuraea</taxon>
    </lineage>
</organism>
<dbReference type="SUPFAM" id="SSF46955">
    <property type="entry name" value="Putative DNA-binding domain"/>
    <property type="match status" value="1"/>
</dbReference>
<dbReference type="Gene3D" id="1.10.1660.10">
    <property type="match status" value="1"/>
</dbReference>
<sequence length="81" mass="9008">MNMLVTRGDGLWTTAQAAQHAKVKPGTIRQWVSRGHLAKAGLDEKGHPLFDPIEVAKAEYATHKHARRDVNRLERLRSAAA</sequence>
<feature type="domain" description="HTH merR-type" evidence="1">
    <location>
        <begin position="13"/>
        <end position="59"/>
    </location>
</feature>
<dbReference type="Pfam" id="PF13411">
    <property type="entry name" value="MerR_1"/>
    <property type="match status" value="1"/>
</dbReference>
<dbReference type="RefSeq" id="WP_397079359.1">
    <property type="nucleotide sequence ID" value="NZ_JBITGY010000002.1"/>
</dbReference>
<evidence type="ECO:0000313" key="3">
    <source>
        <dbReference type="Proteomes" id="UP001612741"/>
    </source>
</evidence>
<dbReference type="Proteomes" id="UP001612741">
    <property type="component" value="Unassembled WGS sequence"/>
</dbReference>
<evidence type="ECO:0000313" key="2">
    <source>
        <dbReference type="EMBL" id="MFI6496888.1"/>
    </source>
</evidence>
<gene>
    <name evidence="2" type="ORF">ACIBG2_05875</name>
</gene>
<name>A0ABW7YM40_9ACTN</name>
<comment type="caution">
    <text evidence="2">The sequence shown here is derived from an EMBL/GenBank/DDBJ whole genome shotgun (WGS) entry which is preliminary data.</text>
</comment>
<evidence type="ECO:0000259" key="1">
    <source>
        <dbReference type="Pfam" id="PF13411"/>
    </source>
</evidence>
<reference evidence="2 3" key="1">
    <citation type="submission" date="2024-10" db="EMBL/GenBank/DDBJ databases">
        <title>The Natural Products Discovery Center: Release of the First 8490 Sequenced Strains for Exploring Actinobacteria Biosynthetic Diversity.</title>
        <authorList>
            <person name="Kalkreuter E."/>
            <person name="Kautsar S.A."/>
            <person name="Yang D."/>
            <person name="Bader C.D."/>
            <person name="Teijaro C.N."/>
            <person name="Fluegel L."/>
            <person name="Davis C.M."/>
            <person name="Simpson J.R."/>
            <person name="Lauterbach L."/>
            <person name="Steele A.D."/>
            <person name="Gui C."/>
            <person name="Meng S."/>
            <person name="Li G."/>
            <person name="Viehrig K."/>
            <person name="Ye F."/>
            <person name="Su P."/>
            <person name="Kiefer A.F."/>
            <person name="Nichols A."/>
            <person name="Cepeda A.J."/>
            <person name="Yan W."/>
            <person name="Fan B."/>
            <person name="Jiang Y."/>
            <person name="Adhikari A."/>
            <person name="Zheng C.-J."/>
            <person name="Schuster L."/>
            <person name="Cowan T.M."/>
            <person name="Smanski M.J."/>
            <person name="Chevrette M.G."/>
            <person name="De Carvalho L.P.S."/>
            <person name="Shen B."/>
        </authorList>
    </citation>
    <scope>NUCLEOTIDE SEQUENCE [LARGE SCALE GENOMIC DNA]</scope>
    <source>
        <strain evidence="2 3">NPDC050545</strain>
    </source>
</reference>
<dbReference type="InterPro" id="IPR000551">
    <property type="entry name" value="MerR-type_HTH_dom"/>
</dbReference>
<accession>A0ABW7YM40</accession>
<dbReference type="InterPro" id="IPR009061">
    <property type="entry name" value="DNA-bd_dom_put_sf"/>
</dbReference>
<keyword evidence="3" id="KW-1185">Reference proteome</keyword>
<dbReference type="EMBL" id="JBITGY010000002">
    <property type="protein sequence ID" value="MFI6496888.1"/>
    <property type="molecule type" value="Genomic_DNA"/>
</dbReference>
<protein>
    <submittedName>
        <fullName evidence="2">MerR family transcriptional regulator</fullName>
    </submittedName>
</protein>
<proteinExistence type="predicted"/>